<dbReference type="GO" id="GO:0008237">
    <property type="term" value="F:metallopeptidase activity"/>
    <property type="evidence" value="ECO:0007669"/>
    <property type="project" value="UniProtKB-KW"/>
</dbReference>
<keyword evidence="4" id="KW-0378">Hydrolase</keyword>
<comment type="cofactor">
    <cofactor evidence="1">
        <name>Zn(2+)</name>
        <dbReference type="ChEBI" id="CHEBI:29105"/>
    </cofactor>
</comment>
<evidence type="ECO:0000256" key="4">
    <source>
        <dbReference type="ARBA" id="ARBA00022801"/>
    </source>
</evidence>
<evidence type="ECO:0000256" key="3">
    <source>
        <dbReference type="ARBA" id="ARBA00022723"/>
    </source>
</evidence>
<accession>A0A848J248</accession>
<keyword evidence="6" id="KW-0482">Metalloprotease</keyword>
<dbReference type="InterPro" id="IPR012962">
    <property type="entry name" value="Pept_M54_archaemetzincn"/>
</dbReference>
<name>A0A848J248_9BACT</name>
<evidence type="ECO:0008006" key="9">
    <source>
        <dbReference type="Google" id="ProtNLM"/>
    </source>
</evidence>
<comment type="caution">
    <text evidence="7">The sequence shown here is derived from an EMBL/GenBank/DDBJ whole genome shotgun (WGS) entry which is preliminary data.</text>
</comment>
<sequence>MNRLNNYIIGISLFFLISCSIDDSKGKSNKAGIVHNKLEITHQLSKNDIKLKEPLAGEWRYYYKEGHQDLNSYINSITHRDENSNVIYIQPLGDFDSLENQLINETVEYLKLYYPAKVSLLATKSLESVPDNSKRIHGGNHQIHAPHILYEILEKDKFNDGIAHLAITNRDLYPKKSWNYVFGLANYEKQVGVCSFNRYVDEVLNPDDFELVLNRIIKTSTHEINHMLMMKHCVENLCIMNGANSLVEMENRPNRLCSICNSKLMYTFQHDVYERLKGMEAFFKSHNMNNDLELVQKDLITLNKLI</sequence>
<proteinExistence type="predicted"/>
<gene>
    <name evidence="7" type="ORF">HH304_09100</name>
</gene>
<dbReference type="AlphaFoldDB" id="A0A848J248"/>
<dbReference type="EMBL" id="JABBNU010000005">
    <property type="protein sequence ID" value="NMM48554.1"/>
    <property type="molecule type" value="Genomic_DNA"/>
</dbReference>
<dbReference type="Pfam" id="PF07998">
    <property type="entry name" value="Peptidase_M54"/>
    <property type="match status" value="1"/>
</dbReference>
<reference evidence="7 8" key="1">
    <citation type="submission" date="2020-04" db="EMBL/GenBank/DDBJ databases">
        <title>Flammeovirgaceae bacterium KN852 isolated from deep sea.</title>
        <authorList>
            <person name="Zhang D.-C."/>
        </authorList>
    </citation>
    <scope>NUCLEOTIDE SEQUENCE [LARGE SCALE GENOMIC DNA]</scope>
    <source>
        <strain evidence="7 8">KN852</strain>
    </source>
</reference>
<dbReference type="RefSeq" id="WP_169680601.1">
    <property type="nucleotide sequence ID" value="NZ_JABBNU010000005.1"/>
</dbReference>
<keyword evidence="3" id="KW-0479">Metal-binding</keyword>
<dbReference type="CDD" id="cd11375">
    <property type="entry name" value="Peptidase_M54"/>
    <property type="match status" value="1"/>
</dbReference>
<dbReference type="PROSITE" id="PS51257">
    <property type="entry name" value="PROKAR_LIPOPROTEIN"/>
    <property type="match status" value="1"/>
</dbReference>
<keyword evidence="5" id="KW-0862">Zinc</keyword>
<dbReference type="InterPro" id="IPR024079">
    <property type="entry name" value="MetalloPept_cat_dom_sf"/>
</dbReference>
<organism evidence="7 8">
    <name type="scientific">Marinigracilibium pacificum</name>
    <dbReference type="NCBI Taxonomy" id="2729599"/>
    <lineage>
        <taxon>Bacteria</taxon>
        <taxon>Pseudomonadati</taxon>
        <taxon>Bacteroidota</taxon>
        <taxon>Cytophagia</taxon>
        <taxon>Cytophagales</taxon>
        <taxon>Flammeovirgaceae</taxon>
        <taxon>Marinigracilibium</taxon>
    </lineage>
</organism>
<evidence type="ECO:0000256" key="5">
    <source>
        <dbReference type="ARBA" id="ARBA00022833"/>
    </source>
</evidence>
<dbReference type="Gene3D" id="3.40.390.10">
    <property type="entry name" value="Collagenase (Catalytic Domain)"/>
    <property type="match status" value="1"/>
</dbReference>
<dbReference type="Proteomes" id="UP000559010">
    <property type="component" value="Unassembled WGS sequence"/>
</dbReference>
<dbReference type="SUPFAM" id="SSF55486">
    <property type="entry name" value="Metalloproteases ('zincins'), catalytic domain"/>
    <property type="match status" value="1"/>
</dbReference>
<dbReference type="GO" id="GO:0046872">
    <property type="term" value="F:metal ion binding"/>
    <property type="evidence" value="ECO:0007669"/>
    <property type="project" value="UniProtKB-KW"/>
</dbReference>
<evidence type="ECO:0000256" key="1">
    <source>
        <dbReference type="ARBA" id="ARBA00001947"/>
    </source>
</evidence>
<keyword evidence="8" id="KW-1185">Reference proteome</keyword>
<dbReference type="PANTHER" id="PTHR15910">
    <property type="entry name" value="ARCHAEMETZINCIN"/>
    <property type="match status" value="1"/>
</dbReference>
<dbReference type="PANTHER" id="PTHR15910:SF1">
    <property type="entry name" value="ARCHAEMETZINCIN-2"/>
    <property type="match status" value="1"/>
</dbReference>
<dbReference type="GO" id="GO:0006508">
    <property type="term" value="P:proteolysis"/>
    <property type="evidence" value="ECO:0007669"/>
    <property type="project" value="UniProtKB-KW"/>
</dbReference>
<evidence type="ECO:0000313" key="7">
    <source>
        <dbReference type="EMBL" id="NMM48554.1"/>
    </source>
</evidence>
<evidence type="ECO:0000313" key="8">
    <source>
        <dbReference type="Proteomes" id="UP000559010"/>
    </source>
</evidence>
<evidence type="ECO:0000256" key="6">
    <source>
        <dbReference type="ARBA" id="ARBA00023049"/>
    </source>
</evidence>
<keyword evidence="2" id="KW-0645">Protease</keyword>
<protein>
    <recommendedName>
        <fullName evidence="9">Archaemetzincin</fullName>
    </recommendedName>
</protein>
<evidence type="ECO:0000256" key="2">
    <source>
        <dbReference type="ARBA" id="ARBA00022670"/>
    </source>
</evidence>